<dbReference type="CDD" id="cd02893">
    <property type="entry name" value="FTase"/>
    <property type="match status" value="1"/>
</dbReference>
<evidence type="ECO:0000256" key="4">
    <source>
        <dbReference type="ARBA" id="ARBA00022737"/>
    </source>
</evidence>
<comment type="similarity">
    <text evidence="1">Belongs to the CBF/MAK21 family.</text>
</comment>
<dbReference type="Gene3D" id="1.50.10.20">
    <property type="match status" value="1"/>
</dbReference>
<dbReference type="PANTHER" id="PTHR12048">
    <property type="entry name" value="CCAAT-BINDING FACTOR-RELATED"/>
    <property type="match status" value="1"/>
</dbReference>
<evidence type="ECO:0000256" key="3">
    <source>
        <dbReference type="ARBA" id="ARBA00015798"/>
    </source>
</evidence>
<name>A0AAF5D0H3_STRER</name>
<dbReference type="InterPro" id="IPR001330">
    <property type="entry name" value="Prenyltrans"/>
</dbReference>
<dbReference type="PANTHER" id="PTHR12048:SF0">
    <property type="entry name" value="CCAAT_ENHANCER-BINDING PROTEIN ZETA"/>
    <property type="match status" value="1"/>
</dbReference>
<feature type="region of interest" description="Disordered" evidence="7">
    <location>
        <begin position="1095"/>
        <end position="1174"/>
    </location>
</feature>
<dbReference type="InterPro" id="IPR040155">
    <property type="entry name" value="CEBPZ/Mak21-like"/>
</dbReference>
<evidence type="ECO:0000259" key="8">
    <source>
        <dbReference type="Pfam" id="PF00432"/>
    </source>
</evidence>
<feature type="domain" description="Prenyltransferase alpha-alpha toroid" evidence="8">
    <location>
        <begin position="60"/>
        <end position="366"/>
    </location>
</feature>
<dbReference type="GO" id="GO:0004660">
    <property type="term" value="F:protein farnesyltransferase activity"/>
    <property type="evidence" value="ECO:0007669"/>
    <property type="project" value="UniProtKB-EC"/>
</dbReference>
<proteinExistence type="inferred from homology"/>
<evidence type="ECO:0000313" key="11">
    <source>
        <dbReference type="WBParaSite" id="TCONS_00004147.p1"/>
    </source>
</evidence>
<dbReference type="SUPFAM" id="SSF48239">
    <property type="entry name" value="Terpenoid cyclases/Protein prenyltransferases"/>
    <property type="match status" value="1"/>
</dbReference>
<dbReference type="GO" id="GO:0005634">
    <property type="term" value="C:nucleus"/>
    <property type="evidence" value="ECO:0007669"/>
    <property type="project" value="TreeGrafter"/>
</dbReference>
<dbReference type="InterPro" id="IPR008930">
    <property type="entry name" value="Terpenoid_cyclase/PrenylTrfase"/>
</dbReference>
<evidence type="ECO:0000256" key="7">
    <source>
        <dbReference type="SAM" id="MobiDB-lite"/>
    </source>
</evidence>
<dbReference type="EC" id="2.5.1.58" evidence="2"/>
<reference evidence="11" key="1">
    <citation type="submission" date="2024-02" db="UniProtKB">
        <authorList>
            <consortium name="WormBaseParasite"/>
        </authorList>
    </citation>
    <scope>IDENTIFICATION</scope>
</reference>
<dbReference type="Pfam" id="PF00432">
    <property type="entry name" value="Prenyltrans"/>
    <property type="match status" value="1"/>
</dbReference>
<protein>
    <recommendedName>
        <fullName evidence="3">Protein farnesyltransferase subunit beta</fullName>
        <ecNumber evidence="2">2.5.1.58</ecNumber>
    </recommendedName>
    <alternativeName>
        <fullName evidence="5">CAAX farnesyltransferase subunit beta</fullName>
    </alternativeName>
    <alternativeName>
        <fullName evidence="6">Ras proteins prenyltransferase subunit beta</fullName>
    </alternativeName>
</protein>
<dbReference type="InterPro" id="IPR026872">
    <property type="entry name" value="FTB"/>
</dbReference>
<dbReference type="Proteomes" id="UP000035681">
    <property type="component" value="Unplaced"/>
</dbReference>
<dbReference type="WBParaSite" id="TCONS_00004147.p1">
    <property type="protein sequence ID" value="TCONS_00004147.p1"/>
    <property type="gene ID" value="XLOC_001209"/>
</dbReference>
<dbReference type="GO" id="GO:0005965">
    <property type="term" value="C:protein farnesyltransferase complex"/>
    <property type="evidence" value="ECO:0007669"/>
    <property type="project" value="InterPro"/>
</dbReference>
<evidence type="ECO:0000256" key="2">
    <source>
        <dbReference type="ARBA" id="ARBA00012702"/>
    </source>
</evidence>
<keyword evidence="4" id="KW-0677">Repeat</keyword>
<organism evidence="10 11">
    <name type="scientific">Strongyloides stercoralis</name>
    <name type="common">Threadworm</name>
    <dbReference type="NCBI Taxonomy" id="6248"/>
    <lineage>
        <taxon>Eukaryota</taxon>
        <taxon>Metazoa</taxon>
        <taxon>Ecdysozoa</taxon>
        <taxon>Nematoda</taxon>
        <taxon>Chromadorea</taxon>
        <taxon>Rhabditida</taxon>
        <taxon>Tylenchina</taxon>
        <taxon>Panagrolaimomorpha</taxon>
        <taxon>Strongyloidoidea</taxon>
        <taxon>Strongyloididae</taxon>
        <taxon>Strongyloides</taxon>
    </lineage>
</organism>
<evidence type="ECO:0000313" key="10">
    <source>
        <dbReference type="Proteomes" id="UP000035681"/>
    </source>
</evidence>
<feature type="domain" description="CCAAT-binding factor" evidence="9">
    <location>
        <begin position="751"/>
        <end position="951"/>
    </location>
</feature>
<evidence type="ECO:0000259" key="9">
    <source>
        <dbReference type="Pfam" id="PF03914"/>
    </source>
</evidence>
<keyword evidence="10" id="KW-1185">Reference proteome</keyword>
<feature type="compositionally biased region" description="Acidic residues" evidence="7">
    <location>
        <begin position="1102"/>
        <end position="1161"/>
    </location>
</feature>
<dbReference type="InterPro" id="IPR005612">
    <property type="entry name" value="CCAAT-binding_factor"/>
</dbReference>
<accession>A0AAF5D0H3</accession>
<dbReference type="AlphaFoldDB" id="A0AAF5D0H3"/>
<sequence length="1174" mass="134736">YFIMVNFSNFNKDATFKNLNIITNTSANQEEVEKDVYEAYENFLNFLDINKDEAFDKVQLFRQSHGKFAIKQLTWLSSGASTMESSRTWYCFWGMHTLRLLNYPINDKLAHNVITFIKACQNKDGGFSGSPGQLSHLAPTYGAVMALLEIGTEEAYCCINRKSIFNFIKSLSVGDGSFHMHIGGEIDMRATYCAISIASILNLDMDVLFKGTAVWIRDSQTFEGGFGGLPDVEAHGGYTYCAVAGLALLNKLNTIDLTNLSCWLQLKQMPYEGGFCGRTNKLVDACYSFWQGSIFAILKNFTKIEPNFIYPELDAKALEAFTLFISQDPLGGLKDKPGKPCDLYHTCYSLSGLSIAQHYHHKEKVEKVVLMVKVKKKEKKLNEKVKTTKPENINGLLIRQEQGAKWYENTFDDRASDENELLDGDRLKKLEEKADKLWKDDCNIFHKKNNTSAANINWMEIILSKGTFNDKITAMQLSIKKSAVHSLDHLNGLVSICEKKKLRNLYLLLRLLKDLFMSDLLPLDRKLIPFNRRPLAKLKELTNGDSNAINKRLIMWKYESELKNVYYKFIKALDGCSSVVVENIANQSSSFLMDLLMERPERESEILTMLVNQLGNPHKKNAAYIIVLLKKLIDKHPTMKEVVIKEIETLIFRKNIPLKTQQYAVGFLTQIFLNVVEKNVAQQLLKIYFALIKTLLAKENNECKLMDLVIVGVYRVLPYAKDKINDMNKEIESLYKLISVAKYSISMRTLRLVFKSSSIVGTVSDQFYASLYRFMFRDHPSKYQKDFFSLIYDSVKHDLIFERQRAFIKRLFHIALVGLPELAAEALFTVGRLVKTNKNLILLPENQDFDIFKVEKEENNTSDIEVEDEDEVYYDYDIDDKGNIVKLEAQIDQSKFKTPVENNDNEKKKFKITKYYNPHGCNPQYSKAHQNPDVELIHLKKHYHPVVSDFASKLIHKTEIIYKDDFKEDLSIIRFLDRFAFQKSKKSSKNSIKCLAVDSEEYINMNPKKIPLDEAFLHKYACLKLTKSKNVDEDRFSINSDEFDEIIKNFSDKHMVDEEDYSDDNLDIFEKELEDKNKAGRKRKRTSDAEKSLYEVLKGVDTEEPEDSEEEVGFGYDDNDSGDSDNDSGDSDNDSEGNDDDSEGNDDDSEGNDEDDGEDVDMIGSDNNLDDENE</sequence>
<evidence type="ECO:0000256" key="5">
    <source>
        <dbReference type="ARBA" id="ARBA00030182"/>
    </source>
</evidence>
<evidence type="ECO:0000256" key="1">
    <source>
        <dbReference type="ARBA" id="ARBA00007797"/>
    </source>
</evidence>
<evidence type="ECO:0000256" key="6">
    <source>
        <dbReference type="ARBA" id="ARBA00032909"/>
    </source>
</evidence>
<dbReference type="Pfam" id="PF03914">
    <property type="entry name" value="CBF"/>
    <property type="match status" value="1"/>
</dbReference>